<evidence type="ECO:0000313" key="1">
    <source>
        <dbReference type="EMBL" id="HDN85009.1"/>
    </source>
</evidence>
<dbReference type="AlphaFoldDB" id="A0A7V0MZQ7"/>
<organism evidence="1">
    <name type="scientific">Aerophobetes bacterium</name>
    <dbReference type="NCBI Taxonomy" id="2030807"/>
    <lineage>
        <taxon>Bacteria</taxon>
        <taxon>Candidatus Aerophobota</taxon>
    </lineage>
</organism>
<accession>A0A7V0MZQ7</accession>
<dbReference type="EMBL" id="DRBC01000274">
    <property type="protein sequence ID" value="HDN85009.1"/>
    <property type="molecule type" value="Genomic_DNA"/>
</dbReference>
<proteinExistence type="predicted"/>
<dbReference type="Gene3D" id="3.20.20.70">
    <property type="entry name" value="Aldolase class I"/>
    <property type="match status" value="1"/>
</dbReference>
<name>A0A7V0MZQ7_UNCAE</name>
<comment type="caution">
    <text evidence="1">The sequence shown here is derived from an EMBL/GenBank/DDBJ whole genome shotgun (WGS) entry which is preliminary data.</text>
</comment>
<gene>
    <name evidence="1" type="ORF">ENG47_04565</name>
</gene>
<reference evidence="1" key="1">
    <citation type="journal article" date="2020" name="mSystems">
        <title>Genome- and Community-Level Interaction Insights into Carbon Utilization and Element Cycling Functions of Hydrothermarchaeota in Hydrothermal Sediment.</title>
        <authorList>
            <person name="Zhou Z."/>
            <person name="Liu Y."/>
            <person name="Xu W."/>
            <person name="Pan J."/>
            <person name="Luo Z.H."/>
            <person name="Li M."/>
        </authorList>
    </citation>
    <scope>NUCLEOTIDE SEQUENCE [LARGE SCALE GENOMIC DNA]</scope>
    <source>
        <strain evidence="1">HyVt-219</strain>
    </source>
</reference>
<dbReference type="InterPro" id="IPR013785">
    <property type="entry name" value="Aldolase_TIM"/>
</dbReference>
<sequence>MKIEDLREKSNVYLAFDGVFPPGLAALLEQAGINVANTSNQTFARKRIELYVQMVQQLLEDFELQEVKEFGPEVVKKLKELGYKDGDIQECRKAIEYVVELTDEGKSPEKIADMLYNRVMVGPQCLRLWKTGGGISIGWFTSRETNPLLTDPQEILEDIEEQYEDIYGFISSQVEIPQGARIPLNFKIVASNKQGLEAISLALEKGWDVNQTLGFPGVKVFTAQEEIPQEWKDYVVPLEVRGITYNVVAPQVMEILEAAEEGYKKRIETLLNEGKSWEEIKALLPTMVCSFFLSREASGSSGAKAEGMYYGEEIRVEVDPVKGVDELLEEDANYKGVAPVYAMVVIYKIFEWAWENNPVFKEMRAHGVTPPVPLIASTGPKSEGLRKLIYVEPFQSTVDNLPIVITVPESVFLEFLKNGEIKPGRIEELLPEAIDALRWYQEKGIDLIQIAKDLAVNGEGRFKADALGMVKGVEALQELLGLNP</sequence>
<dbReference type="Proteomes" id="UP000885660">
    <property type="component" value="Unassembled WGS sequence"/>
</dbReference>
<protein>
    <submittedName>
        <fullName evidence="1">Uncharacterized protein</fullName>
    </submittedName>
</protein>